<dbReference type="EMBL" id="CP060131">
    <property type="protein sequence ID" value="QNG52755.1"/>
    <property type="molecule type" value="Genomic_DNA"/>
</dbReference>
<keyword evidence="1" id="KW-0472">Membrane</keyword>
<dbReference type="KEGG" id="ppel:H6H00_01425"/>
<keyword evidence="1" id="KW-1133">Transmembrane helix</keyword>
<feature type="transmembrane region" description="Helical" evidence="1">
    <location>
        <begin position="57"/>
        <end position="80"/>
    </location>
</feature>
<organism evidence="2 3">
    <name type="scientific">Pseudonocardia petroleophila</name>
    <dbReference type="NCBI Taxonomy" id="37331"/>
    <lineage>
        <taxon>Bacteria</taxon>
        <taxon>Bacillati</taxon>
        <taxon>Actinomycetota</taxon>
        <taxon>Actinomycetes</taxon>
        <taxon>Pseudonocardiales</taxon>
        <taxon>Pseudonocardiaceae</taxon>
        <taxon>Pseudonocardia</taxon>
    </lineage>
</organism>
<feature type="transmembrane region" description="Helical" evidence="1">
    <location>
        <begin position="86"/>
        <end position="108"/>
    </location>
</feature>
<dbReference type="PANTHER" id="PTHR40761:SF1">
    <property type="entry name" value="CONSERVED INTEGRAL MEMBRANE ALANINE VALINE AND LEUCINE RICH PROTEIN-RELATED"/>
    <property type="match status" value="1"/>
</dbReference>
<feature type="transmembrane region" description="Helical" evidence="1">
    <location>
        <begin position="146"/>
        <end position="165"/>
    </location>
</feature>
<keyword evidence="3" id="KW-1185">Reference proteome</keyword>
<evidence type="ECO:0000256" key="1">
    <source>
        <dbReference type="SAM" id="Phobius"/>
    </source>
</evidence>
<accession>A0A7G7MIZ4</accession>
<feature type="transmembrane region" description="Helical" evidence="1">
    <location>
        <begin position="117"/>
        <end position="134"/>
    </location>
</feature>
<feature type="transmembrane region" description="Helical" evidence="1">
    <location>
        <begin position="249"/>
        <end position="267"/>
    </location>
</feature>
<keyword evidence="1" id="KW-0812">Transmembrane</keyword>
<feature type="transmembrane region" description="Helical" evidence="1">
    <location>
        <begin position="186"/>
        <end position="206"/>
    </location>
</feature>
<proteinExistence type="predicted"/>
<protein>
    <submittedName>
        <fullName evidence="2">DMT family transporter</fullName>
    </submittedName>
</protein>
<feature type="transmembrane region" description="Helical" evidence="1">
    <location>
        <begin position="218"/>
        <end position="237"/>
    </location>
</feature>
<gene>
    <name evidence="2" type="ORF">H6H00_01425</name>
</gene>
<dbReference type="Proteomes" id="UP000515728">
    <property type="component" value="Chromosome"/>
</dbReference>
<dbReference type="NCBIfam" id="NF038012">
    <property type="entry name" value="DMT_1"/>
    <property type="match status" value="1"/>
</dbReference>
<dbReference type="AlphaFoldDB" id="A0A7G7MIZ4"/>
<feature type="transmembrane region" description="Helical" evidence="1">
    <location>
        <begin position="273"/>
        <end position="294"/>
    </location>
</feature>
<dbReference type="PANTHER" id="PTHR40761">
    <property type="entry name" value="CONSERVED INTEGRAL MEMBRANE ALANINE VALINE AND LEUCINE RICH PROTEIN-RELATED"/>
    <property type="match status" value="1"/>
</dbReference>
<name>A0A7G7MIZ4_9PSEU</name>
<evidence type="ECO:0000313" key="3">
    <source>
        <dbReference type="Proteomes" id="UP000515728"/>
    </source>
</evidence>
<sequence>MGSLYGDRRNEQRHRVVSVVLAVLAAAASAVAAVLQRKAASTESRRRAAGPGLLLDLACKPVWLGGVAAIVVGFGLHAAALATGPIILVQPILVLELGFALLFAAAVFHSRLHTREWTAIAGMTVGLALLLFSLHPSGGDPGTASAAAWAVGIAITLAVAGLFGWRAHRSPDSPRTTARRPAYLGIATGLGFGLTATLVAAVSSALTDRGITGVLTTWQTYLLVVLGPLVFFSLQRTLQAGRLVVSQPAITLTNPVVAFGFGVGIFGEDVRTGAWLIGALAGFALVAGCTVALARSPLLHDAPVARADRGGPPSV</sequence>
<evidence type="ECO:0000313" key="2">
    <source>
        <dbReference type="EMBL" id="QNG52755.1"/>
    </source>
</evidence>
<reference evidence="2 3" key="1">
    <citation type="submission" date="2020-08" db="EMBL/GenBank/DDBJ databases">
        <authorList>
            <person name="Mo P."/>
        </authorList>
    </citation>
    <scope>NUCLEOTIDE SEQUENCE [LARGE SCALE GENOMIC DNA]</scope>
    <source>
        <strain evidence="2 3">CGMCC 4.1532</strain>
    </source>
</reference>
<feature type="transmembrane region" description="Helical" evidence="1">
    <location>
        <begin position="16"/>
        <end position="36"/>
    </location>
</feature>